<protein>
    <submittedName>
        <fullName evidence="1">Uncharacterized protein</fullName>
    </submittedName>
</protein>
<evidence type="ECO:0000313" key="2">
    <source>
        <dbReference type="Proteomes" id="UP001552521"/>
    </source>
</evidence>
<comment type="caution">
    <text evidence="1">The sequence shown here is derived from an EMBL/GenBank/DDBJ whole genome shotgun (WGS) entry which is preliminary data.</text>
</comment>
<dbReference type="RefSeq" id="WP_364595306.1">
    <property type="nucleotide sequence ID" value="NZ_JBFAQK010000024.1"/>
</dbReference>
<name>A0ABV3HW47_9ACTN</name>
<dbReference type="PROSITE" id="PS51257">
    <property type="entry name" value="PROKAR_LIPOPROTEIN"/>
    <property type="match status" value="1"/>
</dbReference>
<sequence length="163" mass="17024">MDTFRGVGRADVGRAGWRRATLMVAAGAVTVACNAAAYHAAELSAEQLAGEWRSREGTTLTFGENGSFTGDQVARMSAAETCGDASRLSSGRWAFGSGDGEPVNHGAYLSLTFSGTDCVVPVFLFGEVDDPVMCPTSGDPDVGCEHDEYLDRVAPVARTAASH</sequence>
<accession>A0ABV3HW47</accession>
<gene>
    <name evidence="1" type="ORF">AB0K36_18710</name>
</gene>
<keyword evidence="2" id="KW-1185">Reference proteome</keyword>
<reference evidence="1 2" key="1">
    <citation type="submission" date="2024-06" db="EMBL/GenBank/DDBJ databases">
        <title>The Natural Products Discovery Center: Release of the First 8490 Sequenced Strains for Exploring Actinobacteria Biosynthetic Diversity.</title>
        <authorList>
            <person name="Kalkreuter E."/>
            <person name="Kautsar S.A."/>
            <person name="Yang D."/>
            <person name="Bader C.D."/>
            <person name="Teijaro C.N."/>
            <person name="Fluegel L."/>
            <person name="Davis C.M."/>
            <person name="Simpson J.R."/>
            <person name="Lauterbach L."/>
            <person name="Steele A.D."/>
            <person name="Gui C."/>
            <person name="Meng S."/>
            <person name="Li G."/>
            <person name="Viehrig K."/>
            <person name="Ye F."/>
            <person name="Su P."/>
            <person name="Kiefer A.F."/>
            <person name="Nichols A."/>
            <person name="Cepeda A.J."/>
            <person name="Yan W."/>
            <person name="Fan B."/>
            <person name="Jiang Y."/>
            <person name="Adhikari A."/>
            <person name="Zheng C.-J."/>
            <person name="Schuster L."/>
            <person name="Cowan T.M."/>
            <person name="Smanski M.J."/>
            <person name="Chevrette M.G."/>
            <person name="De Carvalho L.P.S."/>
            <person name="Shen B."/>
        </authorList>
    </citation>
    <scope>NUCLEOTIDE SEQUENCE [LARGE SCALE GENOMIC DNA]</scope>
    <source>
        <strain evidence="1 2">NPDC049344</strain>
    </source>
</reference>
<organism evidence="1 2">
    <name type="scientific">Streptomyces kurssanovii</name>
    <dbReference type="NCBI Taxonomy" id="67312"/>
    <lineage>
        <taxon>Bacteria</taxon>
        <taxon>Bacillati</taxon>
        <taxon>Actinomycetota</taxon>
        <taxon>Actinomycetes</taxon>
        <taxon>Kitasatosporales</taxon>
        <taxon>Streptomycetaceae</taxon>
        <taxon>Streptomyces</taxon>
    </lineage>
</organism>
<dbReference type="EMBL" id="JBFAQK010000024">
    <property type="protein sequence ID" value="MEV4682808.1"/>
    <property type="molecule type" value="Genomic_DNA"/>
</dbReference>
<proteinExistence type="predicted"/>
<evidence type="ECO:0000313" key="1">
    <source>
        <dbReference type="EMBL" id="MEV4682808.1"/>
    </source>
</evidence>
<dbReference type="Proteomes" id="UP001552521">
    <property type="component" value="Unassembled WGS sequence"/>
</dbReference>